<evidence type="ECO:0000313" key="3">
    <source>
        <dbReference type="Proteomes" id="UP000534783"/>
    </source>
</evidence>
<dbReference type="AlphaFoldDB" id="A0A7X6DSL3"/>
<sequence length="188" mass="20975">MFRPMKIIAFGDSLTVGYLSPFEATPYAEFLQPMLDPKTEIYVAGVSGETTDDMLRRFDRQVIRNAPDRVIILGGTNDLGWGISIDQIVANLARMYQSAQEAGIIPIACAVPSLLGADEFIPPRLALNRRIQETAKERKIPFADLFTPTADSVGRLLAEYSQDGLHLTPEGYRKIAHVLYETVFKEKK</sequence>
<dbReference type="SUPFAM" id="SSF52266">
    <property type="entry name" value="SGNH hydrolase"/>
    <property type="match status" value="1"/>
</dbReference>
<name>A0A7X6DSL3_9BACT</name>
<dbReference type="Gene3D" id="3.40.50.1110">
    <property type="entry name" value="SGNH hydrolase"/>
    <property type="match status" value="1"/>
</dbReference>
<dbReference type="InterPro" id="IPR051532">
    <property type="entry name" value="Ester_Hydrolysis_Enzymes"/>
</dbReference>
<accession>A0A7X6DSL3</accession>
<reference evidence="2 3" key="1">
    <citation type="journal article" date="2020" name="Nature">
        <title>Bacterial chemolithoautotrophy via manganese oxidation.</title>
        <authorList>
            <person name="Yu H."/>
            <person name="Leadbetter J.R."/>
        </authorList>
    </citation>
    <scope>NUCLEOTIDE SEQUENCE [LARGE SCALE GENOMIC DNA]</scope>
    <source>
        <strain evidence="2 3">Mn-1</strain>
    </source>
</reference>
<dbReference type="PANTHER" id="PTHR30383">
    <property type="entry name" value="THIOESTERASE 1/PROTEASE 1/LYSOPHOSPHOLIPASE L1"/>
    <property type="match status" value="1"/>
</dbReference>
<dbReference type="GO" id="GO:0004622">
    <property type="term" value="F:phosphatidylcholine lysophospholipase activity"/>
    <property type="evidence" value="ECO:0007669"/>
    <property type="project" value="TreeGrafter"/>
</dbReference>
<dbReference type="RefSeq" id="WP_168062492.1">
    <property type="nucleotide sequence ID" value="NZ_VTOW01000003.1"/>
</dbReference>
<dbReference type="InterPro" id="IPR036514">
    <property type="entry name" value="SGNH_hydro_sf"/>
</dbReference>
<evidence type="ECO:0000313" key="2">
    <source>
        <dbReference type="EMBL" id="NKE72642.1"/>
    </source>
</evidence>
<keyword evidence="3" id="KW-1185">Reference proteome</keyword>
<evidence type="ECO:0000259" key="1">
    <source>
        <dbReference type="Pfam" id="PF13472"/>
    </source>
</evidence>
<feature type="domain" description="SGNH hydrolase-type esterase" evidence="1">
    <location>
        <begin position="9"/>
        <end position="173"/>
    </location>
</feature>
<dbReference type="InterPro" id="IPR013830">
    <property type="entry name" value="SGNH_hydro"/>
</dbReference>
<dbReference type="PANTHER" id="PTHR30383:SF5">
    <property type="entry name" value="SGNH HYDROLASE-TYPE ESTERASE DOMAIN-CONTAINING PROTEIN"/>
    <property type="match status" value="1"/>
</dbReference>
<protein>
    <recommendedName>
        <fullName evidence="1">SGNH hydrolase-type esterase domain-containing protein</fullName>
    </recommendedName>
</protein>
<organism evidence="2 3">
    <name type="scientific">Candidatus Manganitrophus noduliformans</name>
    <dbReference type="NCBI Taxonomy" id="2606439"/>
    <lineage>
        <taxon>Bacteria</taxon>
        <taxon>Pseudomonadati</taxon>
        <taxon>Nitrospirota</taxon>
        <taxon>Nitrospiria</taxon>
        <taxon>Candidatus Troglogloeales</taxon>
        <taxon>Candidatus Manganitrophaceae</taxon>
        <taxon>Candidatus Manganitrophus</taxon>
    </lineage>
</organism>
<dbReference type="Proteomes" id="UP000534783">
    <property type="component" value="Unassembled WGS sequence"/>
</dbReference>
<gene>
    <name evidence="2" type="ORF">MNODULE_17970</name>
</gene>
<dbReference type="Pfam" id="PF13472">
    <property type="entry name" value="Lipase_GDSL_2"/>
    <property type="match status" value="1"/>
</dbReference>
<comment type="caution">
    <text evidence="2">The sequence shown here is derived from an EMBL/GenBank/DDBJ whole genome shotgun (WGS) entry which is preliminary data.</text>
</comment>
<dbReference type="EMBL" id="VTOW01000003">
    <property type="protein sequence ID" value="NKE72642.1"/>
    <property type="molecule type" value="Genomic_DNA"/>
</dbReference>
<proteinExistence type="predicted"/>